<dbReference type="EMBL" id="JBBNAF010000003">
    <property type="protein sequence ID" value="KAK9160692.1"/>
    <property type="molecule type" value="Genomic_DNA"/>
</dbReference>
<accession>A0AAP0KXP0</accession>
<protein>
    <submittedName>
        <fullName evidence="1">Uncharacterized protein</fullName>
    </submittedName>
</protein>
<organism evidence="1 2">
    <name type="scientific">Stephania yunnanensis</name>
    <dbReference type="NCBI Taxonomy" id="152371"/>
    <lineage>
        <taxon>Eukaryota</taxon>
        <taxon>Viridiplantae</taxon>
        <taxon>Streptophyta</taxon>
        <taxon>Embryophyta</taxon>
        <taxon>Tracheophyta</taxon>
        <taxon>Spermatophyta</taxon>
        <taxon>Magnoliopsida</taxon>
        <taxon>Ranunculales</taxon>
        <taxon>Menispermaceae</taxon>
        <taxon>Menispermoideae</taxon>
        <taxon>Cissampelideae</taxon>
        <taxon>Stephania</taxon>
    </lineage>
</organism>
<gene>
    <name evidence="1" type="ORF">Syun_007033</name>
</gene>
<comment type="caution">
    <text evidence="1">The sequence shown here is derived from an EMBL/GenBank/DDBJ whole genome shotgun (WGS) entry which is preliminary data.</text>
</comment>
<evidence type="ECO:0000313" key="2">
    <source>
        <dbReference type="Proteomes" id="UP001420932"/>
    </source>
</evidence>
<keyword evidence="2" id="KW-1185">Reference proteome</keyword>
<name>A0AAP0KXP0_9MAGN</name>
<proteinExistence type="predicted"/>
<evidence type="ECO:0000313" key="1">
    <source>
        <dbReference type="EMBL" id="KAK9160692.1"/>
    </source>
</evidence>
<dbReference type="AlphaFoldDB" id="A0AAP0KXP0"/>
<reference evidence="1 2" key="1">
    <citation type="submission" date="2024-01" db="EMBL/GenBank/DDBJ databases">
        <title>Genome assemblies of Stephania.</title>
        <authorList>
            <person name="Yang L."/>
        </authorList>
    </citation>
    <scope>NUCLEOTIDE SEQUENCE [LARGE SCALE GENOMIC DNA]</scope>
    <source>
        <strain evidence="1">YNDBR</strain>
        <tissue evidence="1">Leaf</tissue>
    </source>
</reference>
<dbReference type="Proteomes" id="UP001420932">
    <property type="component" value="Unassembled WGS sequence"/>
</dbReference>
<sequence length="102" mass="11372">MSDYDSPIVVITNRKLITKLAFSDTNNDWNAIPHSPKFINSLSGIGEGEHSGNEDEERPEKFIFESVNINGIDCEEKCSWLWSQIIGGDVEIATPFGKGRLT</sequence>